<dbReference type="PANTHER" id="PTHR47969:SF15">
    <property type="entry name" value="CHROMOSOME-ASSOCIATED KINESIN KIF4A-RELATED"/>
    <property type="match status" value="1"/>
</dbReference>
<feature type="region of interest" description="Disordered" evidence="8">
    <location>
        <begin position="888"/>
        <end position="926"/>
    </location>
</feature>
<feature type="region of interest" description="Disordered" evidence="8">
    <location>
        <begin position="1"/>
        <end position="20"/>
    </location>
</feature>
<dbReference type="GO" id="GO:0005737">
    <property type="term" value="C:cytoplasm"/>
    <property type="evidence" value="ECO:0007669"/>
    <property type="project" value="UniProtKB-SubCell"/>
</dbReference>
<dbReference type="GO" id="GO:0005875">
    <property type="term" value="C:microtubule associated complex"/>
    <property type="evidence" value="ECO:0007669"/>
    <property type="project" value="TreeGrafter"/>
</dbReference>
<dbReference type="OrthoDB" id="123929at2759"/>
<keyword evidence="3 6" id="KW-0547">Nucleotide-binding</keyword>
<gene>
    <name evidence="10" type="ORF">TM35_000291770</name>
</gene>
<dbReference type="GO" id="GO:0051231">
    <property type="term" value="P:spindle elongation"/>
    <property type="evidence" value="ECO:0007669"/>
    <property type="project" value="TreeGrafter"/>
</dbReference>
<dbReference type="InterPro" id="IPR036961">
    <property type="entry name" value="Kinesin_motor_dom_sf"/>
</dbReference>
<feature type="binding site" evidence="6">
    <location>
        <begin position="202"/>
        <end position="209"/>
    </location>
    <ligand>
        <name>ATP</name>
        <dbReference type="ChEBI" id="CHEBI:30616"/>
    </ligand>
</feature>
<evidence type="ECO:0000313" key="11">
    <source>
        <dbReference type="Proteomes" id="UP000192257"/>
    </source>
</evidence>
<feature type="compositionally biased region" description="Polar residues" evidence="8">
    <location>
        <begin position="256"/>
        <end position="284"/>
    </location>
</feature>
<dbReference type="VEuPathDB" id="TriTrypDB:TM35_000291770"/>
<organism evidence="10 11">
    <name type="scientific">Trypanosoma theileri</name>
    <dbReference type="NCBI Taxonomy" id="67003"/>
    <lineage>
        <taxon>Eukaryota</taxon>
        <taxon>Discoba</taxon>
        <taxon>Euglenozoa</taxon>
        <taxon>Kinetoplastea</taxon>
        <taxon>Metakinetoplastina</taxon>
        <taxon>Trypanosomatida</taxon>
        <taxon>Trypanosomatidae</taxon>
        <taxon>Trypanosoma</taxon>
    </lineage>
</organism>
<dbReference type="AlphaFoldDB" id="A0A1X0NNL3"/>
<evidence type="ECO:0000256" key="1">
    <source>
        <dbReference type="ARBA" id="ARBA00004496"/>
    </source>
</evidence>
<feature type="compositionally biased region" description="Polar residues" evidence="8">
    <location>
        <begin position="1"/>
        <end position="19"/>
    </location>
</feature>
<dbReference type="SUPFAM" id="SSF52540">
    <property type="entry name" value="P-loop containing nucleoside triphosphate hydrolases"/>
    <property type="match status" value="1"/>
</dbReference>
<dbReference type="GO" id="GO:0008017">
    <property type="term" value="F:microtubule binding"/>
    <property type="evidence" value="ECO:0007669"/>
    <property type="project" value="InterPro"/>
</dbReference>
<dbReference type="GO" id="GO:0007018">
    <property type="term" value="P:microtubule-based movement"/>
    <property type="evidence" value="ECO:0007669"/>
    <property type="project" value="InterPro"/>
</dbReference>
<dbReference type="InterPro" id="IPR027417">
    <property type="entry name" value="P-loop_NTPase"/>
</dbReference>
<feature type="region of interest" description="Disordered" evidence="8">
    <location>
        <begin position="237"/>
        <end position="284"/>
    </location>
</feature>
<dbReference type="Gene3D" id="3.40.850.10">
    <property type="entry name" value="Kinesin motor domain"/>
    <property type="match status" value="1"/>
</dbReference>
<dbReference type="InterPro" id="IPR019821">
    <property type="entry name" value="Kinesin_motor_CS"/>
</dbReference>
<evidence type="ECO:0000256" key="4">
    <source>
        <dbReference type="ARBA" id="ARBA00022840"/>
    </source>
</evidence>
<evidence type="ECO:0000259" key="9">
    <source>
        <dbReference type="PROSITE" id="PS50067"/>
    </source>
</evidence>
<comment type="similarity">
    <text evidence="6">Belongs to the TRAFAC class myosin-kinesin ATPase superfamily. Kinesin family.</text>
</comment>
<comment type="subcellular location">
    <subcellularLocation>
        <location evidence="1">Cytoplasm</location>
    </subcellularLocation>
</comment>
<dbReference type="GeneID" id="39988114"/>
<evidence type="ECO:0000256" key="3">
    <source>
        <dbReference type="ARBA" id="ARBA00022741"/>
    </source>
</evidence>
<reference evidence="10 11" key="1">
    <citation type="submission" date="2017-03" db="EMBL/GenBank/DDBJ databases">
        <title>An alternative strategy for trypanosome survival in the mammalian bloodstream revealed through genome and transcriptome analysis of the ubiquitous bovine parasite Trypanosoma (Megatrypanum) theileri.</title>
        <authorList>
            <person name="Kelly S."/>
            <person name="Ivens A."/>
            <person name="Mott A."/>
            <person name="O'Neill E."/>
            <person name="Emms D."/>
            <person name="Macleod O."/>
            <person name="Voorheis P."/>
            <person name="Matthews J."/>
            <person name="Matthews K."/>
            <person name="Carrington M."/>
        </authorList>
    </citation>
    <scope>NUCLEOTIDE SEQUENCE [LARGE SCALE GENOMIC DNA]</scope>
    <source>
        <strain evidence="10">Edinburgh</strain>
    </source>
</reference>
<evidence type="ECO:0000256" key="5">
    <source>
        <dbReference type="ARBA" id="ARBA00023054"/>
    </source>
</evidence>
<dbReference type="GO" id="GO:0005524">
    <property type="term" value="F:ATP binding"/>
    <property type="evidence" value="ECO:0007669"/>
    <property type="project" value="UniProtKB-UniRule"/>
</dbReference>
<evidence type="ECO:0000256" key="2">
    <source>
        <dbReference type="ARBA" id="ARBA00022490"/>
    </source>
</evidence>
<feature type="region of interest" description="Disordered" evidence="8">
    <location>
        <begin position="671"/>
        <end position="874"/>
    </location>
</feature>
<dbReference type="SMART" id="SM00129">
    <property type="entry name" value="KISc"/>
    <property type="match status" value="1"/>
</dbReference>
<keyword evidence="5 7" id="KW-0175">Coiled coil</keyword>
<feature type="coiled-coil region" evidence="7">
    <location>
        <begin position="536"/>
        <end position="618"/>
    </location>
</feature>
<dbReference type="PROSITE" id="PS50067">
    <property type="entry name" value="KINESIN_MOTOR_2"/>
    <property type="match status" value="1"/>
</dbReference>
<evidence type="ECO:0000256" key="8">
    <source>
        <dbReference type="SAM" id="MobiDB-lite"/>
    </source>
</evidence>
<keyword evidence="6" id="KW-0505">Motor protein</keyword>
<feature type="compositionally biased region" description="Acidic residues" evidence="8">
    <location>
        <begin position="671"/>
        <end position="694"/>
    </location>
</feature>
<dbReference type="PROSITE" id="PS00411">
    <property type="entry name" value="KINESIN_MOTOR_1"/>
    <property type="match status" value="1"/>
</dbReference>
<accession>A0A1X0NNL3</accession>
<comment type="caution">
    <text evidence="10">The sequence shown here is derived from an EMBL/GenBank/DDBJ whole genome shotgun (WGS) entry which is preliminary data.</text>
</comment>
<evidence type="ECO:0000256" key="7">
    <source>
        <dbReference type="SAM" id="Coils"/>
    </source>
</evidence>
<dbReference type="GO" id="GO:0003777">
    <property type="term" value="F:microtubule motor activity"/>
    <property type="evidence" value="ECO:0007669"/>
    <property type="project" value="InterPro"/>
</dbReference>
<dbReference type="PANTHER" id="PTHR47969">
    <property type="entry name" value="CHROMOSOME-ASSOCIATED KINESIN KIF4A-RELATED"/>
    <property type="match status" value="1"/>
</dbReference>
<feature type="region of interest" description="Disordered" evidence="8">
    <location>
        <begin position="940"/>
        <end position="997"/>
    </location>
</feature>
<keyword evidence="4 6" id="KW-0067">ATP-binding</keyword>
<evidence type="ECO:0000256" key="6">
    <source>
        <dbReference type="PROSITE-ProRule" id="PRU00283"/>
    </source>
</evidence>
<proteinExistence type="inferred from homology"/>
<dbReference type="Pfam" id="PF00225">
    <property type="entry name" value="Kinesin"/>
    <property type="match status" value="1"/>
</dbReference>
<evidence type="ECO:0000313" key="10">
    <source>
        <dbReference type="EMBL" id="ORC86295.1"/>
    </source>
</evidence>
<name>A0A1X0NNL3_9TRYP</name>
<dbReference type="InterPro" id="IPR027640">
    <property type="entry name" value="Kinesin-like_fam"/>
</dbReference>
<dbReference type="RefSeq" id="XP_028880361.1">
    <property type="nucleotide sequence ID" value="XM_029028334.1"/>
</dbReference>
<dbReference type="InterPro" id="IPR001752">
    <property type="entry name" value="Kinesin_motor_dom"/>
</dbReference>
<keyword evidence="2" id="KW-0963">Cytoplasm</keyword>
<dbReference type="Proteomes" id="UP000192257">
    <property type="component" value="Unassembled WGS sequence"/>
</dbReference>
<dbReference type="EMBL" id="NBCO01000029">
    <property type="protein sequence ID" value="ORC86295.1"/>
    <property type="molecule type" value="Genomic_DNA"/>
</dbReference>
<feature type="domain" description="Kinesin motor" evidence="9">
    <location>
        <begin position="43"/>
        <end position="521"/>
    </location>
</feature>
<keyword evidence="11" id="KW-1185">Reference proteome</keyword>
<dbReference type="GO" id="GO:0007052">
    <property type="term" value="P:mitotic spindle organization"/>
    <property type="evidence" value="ECO:0007669"/>
    <property type="project" value="TreeGrafter"/>
</dbReference>
<feature type="compositionally biased region" description="Polar residues" evidence="8">
    <location>
        <begin position="807"/>
        <end position="818"/>
    </location>
</feature>
<dbReference type="PRINTS" id="PR00380">
    <property type="entry name" value="KINESINHEAVY"/>
</dbReference>
<sequence>MLRRQSSGPVLKSQPSPSCIHTEDDEVIREPSQNGSNHTNALGILVAVRIRPFTRQEKQWELKKQDDKEFDERHFLEPIVDVDNDGKTITLLDPTNRGVSKTKFNFEYVISSIAPSVEVDIFDDMNHEPMLPSPPPKQEIESQEGQAQYRRKGLLNGSPIMLTGENSDEEAELEQEKLFQALGVPLVDWSLRGFNACIFAYGQTGSGKTYTMMGNQSHEGLIPRVTRHLFNSIAEQATGQQRPHENEDLSIPGSPSGFSTSSKGEDGSSYNLTPSASPPTTGETPTVCLTKVTISFMEIHNERVWDLLKLERRKGWNGAGVANNNYNSRWDPDPSECYEVLKVRQHPIQGPFVEGLTTVDVSSWEECQKYINHGNSVRAHSCTSGNENSSRSHAIFQMVVTQTISLGGRVRGKEVTTQRVSKINLVDLAGSERNTNADVKGKHFTEANAINLSLSVLRRVITALVNRSKVVPYRESLLTYVLSDNFGGNSRTVMCANISPHISKFSETESTLRYAALARGVVNQVRVNEHPLAKVIRELRDRMRRLQEELRQSVEGGGEGKEKEVEVERVSELEARIARHAETLAEVRQRERDLCALVREARRRERDLRADLRRRREEGRRWRREAQRQREAKVRLLTALRDVARENPQLQLPGDVPITTSDTEDVDEIVNAEDEEEEEEEEEQEYGEEDLVDLGDDKIVECLGSGEGEGEEKEKKMNGVKGVHLPLTVRNRPASSSQLPRIAQTKVDESPFKNIDFTQRPQKKGQKEKQQQQPLNVDRLSEGGIKVSSAPPVIGKGRGGKTIKKGNSGNNKDSSTTECVIPHPPLLRRAGSDTVRPSSGILRPSQCAVPLSLQPSDDSEKEMGRHSSNDSPECVLAINGVNPHIIKGISLGGGRSPTPPLLQNHISPSSPPKRKKKNNRNDNISVDTILDIQTDFIVGENNSDKENHKRSLVNRPPPLHPRRLVETPFSKPESILSKKTPNSNSSNGSNPQKAYNRENGVVHNNLALLKKRDAVVVQRSTPLDKTRAMVRKG</sequence>
<protein>
    <submittedName>
        <fullName evidence="10">Putative kinesin</fullName>
    </submittedName>
</protein>